<dbReference type="EMBL" id="QAPG01000073">
    <property type="protein sequence ID" value="TDZ32728.1"/>
    <property type="molecule type" value="Genomic_DNA"/>
</dbReference>
<proteinExistence type="predicted"/>
<feature type="region of interest" description="Disordered" evidence="1">
    <location>
        <begin position="19"/>
        <end position="40"/>
    </location>
</feature>
<protein>
    <submittedName>
        <fullName evidence="2">Uncharacterized protein</fullName>
    </submittedName>
</protein>
<evidence type="ECO:0000256" key="1">
    <source>
        <dbReference type="SAM" id="MobiDB-lite"/>
    </source>
</evidence>
<evidence type="ECO:0000313" key="3">
    <source>
        <dbReference type="Proteomes" id="UP000295083"/>
    </source>
</evidence>
<comment type="caution">
    <text evidence="2">The sequence shown here is derived from an EMBL/GenBank/DDBJ whole genome shotgun (WGS) entry which is preliminary data.</text>
</comment>
<keyword evidence="3" id="KW-1185">Reference proteome</keyword>
<name>A0A4R8Q3T0_9PEZI</name>
<gene>
    <name evidence="2" type="ORF">C8035_v011766</name>
</gene>
<dbReference type="Proteomes" id="UP000295083">
    <property type="component" value="Unassembled WGS sequence"/>
</dbReference>
<organism evidence="2 3">
    <name type="scientific">Colletotrichum spinosum</name>
    <dbReference type="NCBI Taxonomy" id="1347390"/>
    <lineage>
        <taxon>Eukaryota</taxon>
        <taxon>Fungi</taxon>
        <taxon>Dikarya</taxon>
        <taxon>Ascomycota</taxon>
        <taxon>Pezizomycotina</taxon>
        <taxon>Sordariomycetes</taxon>
        <taxon>Hypocreomycetidae</taxon>
        <taxon>Glomerellales</taxon>
        <taxon>Glomerellaceae</taxon>
        <taxon>Colletotrichum</taxon>
        <taxon>Colletotrichum orbiculare species complex</taxon>
    </lineage>
</organism>
<sequence length="141" mass="14731">MVQSSTGTATFESCRAELGHLGDNTQGPSDARRSASYGNMAAGTRQVGGYSLDGKADDRVCGWPSSASILGHCEVVARGWEGRKIDQGLVIVGLNEDLYGSSTLTGSDRAKSTKHVTGQSKRLTRSVATSSAESWSLATSC</sequence>
<dbReference type="AlphaFoldDB" id="A0A4R8Q3T0"/>
<evidence type="ECO:0000313" key="2">
    <source>
        <dbReference type="EMBL" id="TDZ32728.1"/>
    </source>
</evidence>
<reference evidence="2 3" key="1">
    <citation type="submission" date="2018-11" db="EMBL/GenBank/DDBJ databases">
        <title>Genome sequence and assembly of Colletotrichum spinosum.</title>
        <authorList>
            <person name="Gan P."/>
            <person name="Shirasu K."/>
        </authorList>
    </citation>
    <scope>NUCLEOTIDE SEQUENCE [LARGE SCALE GENOMIC DNA]</scope>
    <source>
        <strain evidence="2 3">CBS 515.97</strain>
    </source>
</reference>
<feature type="compositionally biased region" description="Polar residues" evidence="1">
    <location>
        <begin position="115"/>
        <end position="125"/>
    </location>
</feature>
<accession>A0A4R8Q3T0</accession>
<feature type="region of interest" description="Disordered" evidence="1">
    <location>
        <begin position="106"/>
        <end position="125"/>
    </location>
</feature>